<dbReference type="AlphaFoldDB" id="A0AAD3R240"/>
<dbReference type="EMBL" id="BRZM01000016">
    <property type="protein sequence ID" value="GLD53237.1"/>
    <property type="molecule type" value="Genomic_DNA"/>
</dbReference>
<evidence type="ECO:0000313" key="4">
    <source>
        <dbReference type="Proteomes" id="UP001279410"/>
    </source>
</evidence>
<evidence type="ECO:0000256" key="1">
    <source>
        <dbReference type="ARBA" id="ARBA00004401"/>
    </source>
</evidence>
<accession>A0AAD3R240</accession>
<gene>
    <name evidence="3" type="ORF">AKAME5_000601800</name>
</gene>
<dbReference type="Pfam" id="PF00059">
    <property type="entry name" value="Lectin_C"/>
    <property type="match status" value="1"/>
</dbReference>
<name>A0AAD3R240_LATJO</name>
<reference evidence="3" key="1">
    <citation type="submission" date="2022-08" db="EMBL/GenBank/DDBJ databases">
        <title>Genome sequencing of akame (Lates japonicus).</title>
        <authorList>
            <person name="Hashiguchi Y."/>
            <person name="Takahashi H."/>
        </authorList>
    </citation>
    <scope>NUCLEOTIDE SEQUENCE</scope>
    <source>
        <strain evidence="3">Kochi</strain>
    </source>
</reference>
<dbReference type="InterPro" id="IPR050828">
    <property type="entry name" value="C-type_lectin/matrix_domain"/>
</dbReference>
<keyword evidence="4" id="KW-1185">Reference proteome</keyword>
<comment type="caution">
    <text evidence="3">The sequence shown here is derived from an EMBL/GenBank/DDBJ whole genome shotgun (WGS) entry which is preliminary data.</text>
</comment>
<evidence type="ECO:0000313" key="3">
    <source>
        <dbReference type="EMBL" id="GLD53237.1"/>
    </source>
</evidence>
<dbReference type="InterPro" id="IPR001304">
    <property type="entry name" value="C-type_lectin-like"/>
</dbReference>
<dbReference type="Proteomes" id="UP001279410">
    <property type="component" value="Unassembled WGS sequence"/>
</dbReference>
<proteinExistence type="predicted"/>
<evidence type="ECO:0000259" key="2">
    <source>
        <dbReference type="PROSITE" id="PS50041"/>
    </source>
</evidence>
<dbReference type="InterPro" id="IPR016187">
    <property type="entry name" value="CTDL_fold"/>
</dbReference>
<dbReference type="PANTHER" id="PTHR45710">
    <property type="entry name" value="C-TYPE LECTIN DOMAIN-CONTAINING PROTEIN 180"/>
    <property type="match status" value="1"/>
</dbReference>
<dbReference type="GO" id="GO:0005886">
    <property type="term" value="C:plasma membrane"/>
    <property type="evidence" value="ECO:0007669"/>
    <property type="project" value="UniProtKB-SubCell"/>
</dbReference>
<dbReference type="SMART" id="SM00034">
    <property type="entry name" value="CLECT"/>
    <property type="match status" value="1"/>
</dbReference>
<sequence>MAIENTPRCPQGWWPYQSSCYQLSHGRSTWECARQDCESKRAHLVIFNNDMEEKAVRIVGSAVSFWIGLSVSADSSTWTWVDGRPQISCNWGYQPYYWRACPHSCAGRSRSEAELGSPQQLAQCGGRAELGEALLHDPGGGYKPE</sequence>
<comment type="subcellular location">
    <subcellularLocation>
        <location evidence="1">Cell membrane</location>
        <topology evidence="1">Single-pass type II membrane protein</topology>
    </subcellularLocation>
</comment>
<dbReference type="SUPFAM" id="SSF56436">
    <property type="entry name" value="C-type lectin-like"/>
    <property type="match status" value="1"/>
</dbReference>
<dbReference type="Gene3D" id="3.10.100.10">
    <property type="entry name" value="Mannose-Binding Protein A, subunit A"/>
    <property type="match status" value="1"/>
</dbReference>
<dbReference type="PROSITE" id="PS50041">
    <property type="entry name" value="C_TYPE_LECTIN_2"/>
    <property type="match status" value="1"/>
</dbReference>
<protein>
    <submittedName>
        <fullName evidence="3">C-type lectin domain family 4 member E-like isoform X1</fullName>
    </submittedName>
</protein>
<dbReference type="PANTHER" id="PTHR45710:SF26">
    <property type="entry name" value="RH26557P"/>
    <property type="match status" value="1"/>
</dbReference>
<feature type="domain" description="C-type lectin" evidence="2">
    <location>
        <begin position="16"/>
        <end position="106"/>
    </location>
</feature>
<organism evidence="3 4">
    <name type="scientific">Lates japonicus</name>
    <name type="common">Japanese lates</name>
    <dbReference type="NCBI Taxonomy" id="270547"/>
    <lineage>
        <taxon>Eukaryota</taxon>
        <taxon>Metazoa</taxon>
        <taxon>Chordata</taxon>
        <taxon>Craniata</taxon>
        <taxon>Vertebrata</taxon>
        <taxon>Euteleostomi</taxon>
        <taxon>Actinopterygii</taxon>
        <taxon>Neopterygii</taxon>
        <taxon>Teleostei</taxon>
        <taxon>Neoteleostei</taxon>
        <taxon>Acanthomorphata</taxon>
        <taxon>Carangaria</taxon>
        <taxon>Carangaria incertae sedis</taxon>
        <taxon>Centropomidae</taxon>
        <taxon>Lates</taxon>
    </lineage>
</organism>
<dbReference type="InterPro" id="IPR016186">
    <property type="entry name" value="C-type_lectin-like/link_sf"/>
</dbReference>